<dbReference type="InterPro" id="IPR021994">
    <property type="entry name" value="DUF3592"/>
</dbReference>
<feature type="transmembrane region" description="Helical" evidence="1">
    <location>
        <begin position="6"/>
        <end position="30"/>
    </location>
</feature>
<accession>A0A7W5JYG9</accession>
<name>A0A7W5JYG9_9ACTN</name>
<proteinExistence type="predicted"/>
<keyword evidence="4" id="KW-1185">Reference proteome</keyword>
<feature type="domain" description="DUF3592" evidence="2">
    <location>
        <begin position="46"/>
        <end position="106"/>
    </location>
</feature>
<organism evidence="3 4">
    <name type="scientific">Microlunatus antarcticus</name>
    <dbReference type="NCBI Taxonomy" id="53388"/>
    <lineage>
        <taxon>Bacteria</taxon>
        <taxon>Bacillati</taxon>
        <taxon>Actinomycetota</taxon>
        <taxon>Actinomycetes</taxon>
        <taxon>Propionibacteriales</taxon>
        <taxon>Propionibacteriaceae</taxon>
        <taxon>Microlunatus</taxon>
    </lineage>
</organism>
<keyword evidence="1" id="KW-0812">Transmembrane</keyword>
<dbReference type="AlphaFoldDB" id="A0A7W5JYG9"/>
<comment type="caution">
    <text evidence="3">The sequence shown here is derived from an EMBL/GenBank/DDBJ whole genome shotgun (WGS) entry which is preliminary data.</text>
</comment>
<protein>
    <recommendedName>
        <fullName evidence="2">DUF3592 domain-containing protein</fullName>
    </recommendedName>
</protein>
<keyword evidence="1" id="KW-1133">Transmembrane helix</keyword>
<dbReference type="Proteomes" id="UP000565572">
    <property type="component" value="Unassembled WGS sequence"/>
</dbReference>
<evidence type="ECO:0000313" key="3">
    <source>
        <dbReference type="EMBL" id="MBB3327992.1"/>
    </source>
</evidence>
<sequence>MTFGQAFTLLSAGFVLLGAVFVVLGARTLASTRRRRRTWHAYPGRVVATRPDGDLVRCQVAYRRDGTQVLFWNRYTSSVLRDPVGRDVPVLVNPADPHDAVVDGGIVDGSTVGVVFVVVGSLAVVIGLVVGLVALT</sequence>
<gene>
    <name evidence="3" type="ORF">FHX39_002936</name>
</gene>
<dbReference type="RefSeq" id="WP_183339579.1">
    <property type="nucleotide sequence ID" value="NZ_JACHZG010000001.1"/>
</dbReference>
<keyword evidence="1" id="KW-0472">Membrane</keyword>
<evidence type="ECO:0000256" key="1">
    <source>
        <dbReference type="SAM" id="Phobius"/>
    </source>
</evidence>
<evidence type="ECO:0000259" key="2">
    <source>
        <dbReference type="Pfam" id="PF12158"/>
    </source>
</evidence>
<dbReference type="Pfam" id="PF12158">
    <property type="entry name" value="DUF3592"/>
    <property type="match status" value="1"/>
</dbReference>
<dbReference type="EMBL" id="JACHZG010000001">
    <property type="protein sequence ID" value="MBB3327992.1"/>
    <property type="molecule type" value="Genomic_DNA"/>
</dbReference>
<evidence type="ECO:0000313" key="4">
    <source>
        <dbReference type="Proteomes" id="UP000565572"/>
    </source>
</evidence>
<feature type="transmembrane region" description="Helical" evidence="1">
    <location>
        <begin position="114"/>
        <end position="135"/>
    </location>
</feature>
<reference evidence="3 4" key="1">
    <citation type="submission" date="2020-08" db="EMBL/GenBank/DDBJ databases">
        <title>Sequencing the genomes of 1000 actinobacteria strains.</title>
        <authorList>
            <person name="Klenk H.-P."/>
        </authorList>
    </citation>
    <scope>NUCLEOTIDE SEQUENCE [LARGE SCALE GENOMIC DNA]</scope>
    <source>
        <strain evidence="3 4">DSM 11053</strain>
    </source>
</reference>